<comment type="caution">
    <text evidence="2">The sequence shown here is derived from an EMBL/GenBank/DDBJ whole genome shotgun (WGS) entry which is preliminary data.</text>
</comment>
<dbReference type="EMBL" id="SZVO01000014">
    <property type="protein sequence ID" value="TKT88660.1"/>
    <property type="molecule type" value="Genomic_DNA"/>
</dbReference>
<sequence length="381" mass="43060">MEPENKMYDCAIIGGGLAGLCLAIQLADQGIRVVLFEKNEYPFNKVCGEYISMESWDFLTGLGLPLDSYNLPIINNLGISSEKGFMLNQTLEMGGFGISRYSLDNYLYQLAIEKKVKVLQNCKVNSVSQAGTEFQEIDTNRGEFKASVVCGSYGKYTPSFIQKNEKYLNPDNRKDTNYIGVKYHIKSDLANNRIELHNFKDGYCGISKVDQDWHCLCYLTTAENLQNNNKDIKTMEENVLFKNPFLKNYFTKSEFVNFNPLVISNIQFHKKQTDLGNIFLLGDAAGAITPLCGNGMSMGMRASKLLAVELIKYFENKCSIPEVSLAYKKSWDHAFNNRIVAGYYLQNLFGKKNTTHLALKLLSKTPGLMRKLITLTHGLEF</sequence>
<dbReference type="PRINTS" id="PR00420">
    <property type="entry name" value="RNGMNOXGNASE"/>
</dbReference>
<dbReference type="InterPro" id="IPR002938">
    <property type="entry name" value="FAD-bd"/>
</dbReference>
<reference evidence="2 3" key="1">
    <citation type="submission" date="2019-05" db="EMBL/GenBank/DDBJ databases">
        <title>Dyadobacter AR-3-8 sp. nov., isolated from arctic soil.</title>
        <authorList>
            <person name="Chaudhary D.K."/>
        </authorList>
    </citation>
    <scope>NUCLEOTIDE SEQUENCE [LARGE SCALE GENOMIC DNA]</scope>
    <source>
        <strain evidence="2 3">AR-3-8</strain>
    </source>
</reference>
<dbReference type="InterPro" id="IPR036188">
    <property type="entry name" value="FAD/NAD-bd_sf"/>
</dbReference>
<keyword evidence="3" id="KW-1185">Reference proteome</keyword>
<dbReference type="SUPFAM" id="SSF51905">
    <property type="entry name" value="FAD/NAD(P)-binding domain"/>
    <property type="match status" value="1"/>
</dbReference>
<dbReference type="Gene3D" id="3.50.50.60">
    <property type="entry name" value="FAD/NAD(P)-binding domain"/>
    <property type="match status" value="1"/>
</dbReference>
<proteinExistence type="predicted"/>
<dbReference type="PANTHER" id="PTHR42685">
    <property type="entry name" value="GERANYLGERANYL DIPHOSPHATE REDUCTASE"/>
    <property type="match status" value="1"/>
</dbReference>
<accession>A0A4U6CV85</accession>
<dbReference type="Pfam" id="PF01494">
    <property type="entry name" value="FAD_binding_3"/>
    <property type="match status" value="1"/>
</dbReference>
<dbReference type="OrthoDB" id="1142316at2"/>
<dbReference type="Proteomes" id="UP000304900">
    <property type="component" value="Unassembled WGS sequence"/>
</dbReference>
<feature type="domain" description="FAD-binding" evidence="1">
    <location>
        <begin position="8"/>
        <end position="72"/>
    </location>
</feature>
<protein>
    <submittedName>
        <fullName evidence="2">NAD(P)/FAD-dependent oxidoreductase</fullName>
    </submittedName>
</protein>
<evidence type="ECO:0000313" key="2">
    <source>
        <dbReference type="EMBL" id="TKT88660.1"/>
    </source>
</evidence>
<evidence type="ECO:0000259" key="1">
    <source>
        <dbReference type="Pfam" id="PF01494"/>
    </source>
</evidence>
<dbReference type="PANTHER" id="PTHR42685:SF22">
    <property type="entry name" value="CONDITIONED MEDIUM FACTOR RECEPTOR 1"/>
    <property type="match status" value="1"/>
</dbReference>
<name>A0A4U6CV85_9BACT</name>
<dbReference type="InterPro" id="IPR050407">
    <property type="entry name" value="Geranylgeranyl_reductase"/>
</dbReference>
<dbReference type="GO" id="GO:0071949">
    <property type="term" value="F:FAD binding"/>
    <property type="evidence" value="ECO:0007669"/>
    <property type="project" value="InterPro"/>
</dbReference>
<dbReference type="RefSeq" id="WP_137342843.1">
    <property type="nucleotide sequence ID" value="NZ_BSQH01000008.1"/>
</dbReference>
<gene>
    <name evidence="2" type="ORF">FDK13_25470</name>
</gene>
<organism evidence="2 3">
    <name type="scientific">Dyadobacter frigoris</name>
    <dbReference type="NCBI Taxonomy" id="2576211"/>
    <lineage>
        <taxon>Bacteria</taxon>
        <taxon>Pseudomonadati</taxon>
        <taxon>Bacteroidota</taxon>
        <taxon>Cytophagia</taxon>
        <taxon>Cytophagales</taxon>
        <taxon>Spirosomataceae</taxon>
        <taxon>Dyadobacter</taxon>
    </lineage>
</organism>
<evidence type="ECO:0000313" key="3">
    <source>
        <dbReference type="Proteomes" id="UP000304900"/>
    </source>
</evidence>
<dbReference type="AlphaFoldDB" id="A0A4U6CV85"/>